<name>Q0UYC6_PHANO</name>
<feature type="compositionally biased region" description="Low complexity" evidence="1">
    <location>
        <begin position="55"/>
        <end position="82"/>
    </location>
</feature>
<dbReference type="Proteomes" id="UP000001055">
    <property type="component" value="Unassembled WGS sequence"/>
</dbReference>
<dbReference type="InParanoid" id="Q0UYC6"/>
<evidence type="ECO:0000313" key="3">
    <source>
        <dbReference type="Proteomes" id="UP000001055"/>
    </source>
</evidence>
<evidence type="ECO:0000313" key="2">
    <source>
        <dbReference type="EMBL" id="EAT89969.2"/>
    </source>
</evidence>
<dbReference type="KEGG" id="pno:SNOG_03238"/>
<feature type="compositionally biased region" description="Low complexity" evidence="1">
    <location>
        <begin position="143"/>
        <end position="153"/>
    </location>
</feature>
<feature type="region of interest" description="Disordered" evidence="1">
    <location>
        <begin position="50"/>
        <end position="94"/>
    </location>
</feature>
<accession>Q0UYC6</accession>
<dbReference type="VEuPathDB" id="FungiDB:JI435_032380"/>
<evidence type="ECO:0000256" key="1">
    <source>
        <dbReference type="SAM" id="MobiDB-lite"/>
    </source>
</evidence>
<reference evidence="3" key="1">
    <citation type="journal article" date="2007" name="Plant Cell">
        <title>Dothideomycete-plant interactions illuminated by genome sequencing and EST analysis of the wheat pathogen Stagonospora nodorum.</title>
        <authorList>
            <person name="Hane J.K."/>
            <person name="Lowe R.G."/>
            <person name="Solomon P.S."/>
            <person name="Tan K.C."/>
            <person name="Schoch C.L."/>
            <person name="Spatafora J.W."/>
            <person name="Crous P.W."/>
            <person name="Kodira C."/>
            <person name="Birren B.W."/>
            <person name="Galagan J.E."/>
            <person name="Torriani S.F."/>
            <person name="McDonald B.A."/>
            <person name="Oliver R.P."/>
        </authorList>
    </citation>
    <scope>NUCLEOTIDE SEQUENCE [LARGE SCALE GENOMIC DNA]</scope>
    <source>
        <strain evidence="3">SN15 / ATCC MYA-4574 / FGSC 10173</strain>
    </source>
</reference>
<dbReference type="EMBL" id="CH445328">
    <property type="protein sequence ID" value="EAT89969.2"/>
    <property type="molecule type" value="Genomic_DNA"/>
</dbReference>
<gene>
    <name evidence="2" type="ORF">SNOG_03238</name>
</gene>
<proteinExistence type="predicted"/>
<dbReference type="GeneID" id="5970668"/>
<feature type="region of interest" description="Disordered" evidence="1">
    <location>
        <begin position="137"/>
        <end position="156"/>
    </location>
</feature>
<protein>
    <submittedName>
        <fullName evidence="2">Uncharacterized protein</fullName>
    </submittedName>
</protein>
<dbReference type="AlphaFoldDB" id="Q0UYC6"/>
<sequence>MTATSSSSTPTTVRARAESEERMSFVLYVQTSTTLSTSLSFILYPPPTSFTTLKPSNSTNSTPGSTLTPTPLNSTTSPQPTTVPEGKPKPKETWTLNIESGSKGINIGTWSLDETYYGLRNGLRERCGDPVLPPITPRKKAKQAAPAPAPTKQWGSNTCSSEASLFNREYSTSGGEQFWAEKVVHVRIASSFIPASYGLNLQNIFIEQVVDIYRLAVVDGKNCLQFDSKTTSCPACIALMCTQKMPGKDLGVGVNKKTRIRRWCNVPDYVRVALTDAGGKEQAHMKVEVQFVCPKEKDQLFPKGCIKDMGRFDCVAVMGAVSGEARGNGTRGAMLKKATDGKDVDVVADCPDKEVTGTCPNKGAECMYKIGGCFRGLLKNY</sequence>
<dbReference type="HOGENOM" id="CLU_725837_0_0_1"/>
<organism evidence="2 3">
    <name type="scientific">Phaeosphaeria nodorum (strain SN15 / ATCC MYA-4574 / FGSC 10173)</name>
    <name type="common">Glume blotch fungus</name>
    <name type="synonym">Parastagonospora nodorum</name>
    <dbReference type="NCBI Taxonomy" id="321614"/>
    <lineage>
        <taxon>Eukaryota</taxon>
        <taxon>Fungi</taxon>
        <taxon>Dikarya</taxon>
        <taxon>Ascomycota</taxon>
        <taxon>Pezizomycotina</taxon>
        <taxon>Dothideomycetes</taxon>
        <taxon>Pleosporomycetidae</taxon>
        <taxon>Pleosporales</taxon>
        <taxon>Pleosporineae</taxon>
        <taxon>Phaeosphaeriaceae</taxon>
        <taxon>Parastagonospora</taxon>
    </lineage>
</organism>
<dbReference type="RefSeq" id="XP_001793811.1">
    <property type="nucleotide sequence ID" value="XM_001793759.1"/>
</dbReference>